<evidence type="ECO:0000256" key="18">
    <source>
        <dbReference type="HAMAP-Rule" id="MF_01966"/>
    </source>
</evidence>
<feature type="domain" description="YjeF C-terminal" evidence="20">
    <location>
        <begin position="216"/>
        <end position="471"/>
    </location>
</feature>
<dbReference type="CDD" id="cd01171">
    <property type="entry name" value="YXKO-related"/>
    <property type="match status" value="1"/>
</dbReference>
<comment type="function">
    <text evidence="14 19">Bifunctional enzyme that catalyzes the epimerization of the S- and R-forms of NAD(P)HX and the dehydration of the S-form of NAD(P)HX at the expense of ADP, which is converted to AMP. This allows the repair of both epimers of NAD(P)HX, a damaged form of NAD(P)H that is a result of enzymatic or heat-dependent hydration.</text>
</comment>
<sequence>MKNLFLDTRTLDKRANTEFKLSSEILMENAARGMLEFLRPKLNAKSRILLVCGNGDNGADCLTLARMLYGACHLSVLLPLGAKSPLCKLQLQRLEAIATSNLQLNFLKQLEGEFDIIFDGLFGAGFKGALNLELCALLEKLNQTNALKIACDIPSGIQNDGAIPNLAFKADYTLTMGALKSALYLDNTKDFVGKVHLLPLGVQEHIFTEESPIKLLEKSDFTPPLRDKQNTNKGDFGHLCVLLGEKQGAGILCALSAFKSGCGLVSVLSQAQGNLPFELMHAKKIPHNTTAIALGMGLGIDFKLENHFTQLQNTPLILDADIFYNPSFKALLQTHSNCILTPHPKEFTQILNALNLCKISTKDLQKDRIHFALKFSHAYPSAILVLKGANTIIAHKDNIYINPFGNNALAKGGSGDVLSGIISGLLAQGYSTLDSAINGVLMHSFCVESFLKTSNNFSLTPLDLIEQIRYI</sequence>
<dbReference type="PROSITE" id="PS01050">
    <property type="entry name" value="YJEF_C_2"/>
    <property type="match status" value="1"/>
</dbReference>
<dbReference type="OrthoDB" id="9806925at2"/>
<dbReference type="GO" id="GO:0046872">
    <property type="term" value="F:metal ion binding"/>
    <property type="evidence" value="ECO:0007669"/>
    <property type="project" value="UniProtKB-UniRule"/>
</dbReference>
<dbReference type="InterPro" id="IPR017953">
    <property type="entry name" value="Carbohydrate_kinase_pred_CS"/>
</dbReference>
<keyword evidence="8 17" id="KW-0521">NADP</keyword>
<comment type="similarity">
    <text evidence="3 19">In the N-terminal section; belongs to the NnrE/AIBP family.</text>
</comment>
<dbReference type="HAMAP" id="MF_01965">
    <property type="entry name" value="NADHX_dehydratase"/>
    <property type="match status" value="1"/>
</dbReference>
<evidence type="ECO:0000256" key="12">
    <source>
        <dbReference type="ARBA" id="ARBA00023239"/>
    </source>
</evidence>
<dbReference type="Gene3D" id="3.40.1190.20">
    <property type="match status" value="1"/>
</dbReference>
<dbReference type="InterPro" id="IPR029056">
    <property type="entry name" value="Ribokinase-like"/>
</dbReference>
<dbReference type="PANTHER" id="PTHR12592">
    <property type="entry name" value="ATP-DEPENDENT (S)-NAD(P)H-HYDRATE DEHYDRATASE FAMILY MEMBER"/>
    <property type="match status" value="1"/>
</dbReference>
<dbReference type="PIRSF" id="PIRSF017184">
    <property type="entry name" value="Nnr"/>
    <property type="match status" value="1"/>
</dbReference>
<evidence type="ECO:0000256" key="2">
    <source>
        <dbReference type="ARBA" id="ARBA00000909"/>
    </source>
</evidence>
<feature type="binding site" evidence="17">
    <location>
        <position position="416"/>
    </location>
    <ligand>
        <name>(6S)-NADPHX</name>
        <dbReference type="ChEBI" id="CHEBI:64076"/>
    </ligand>
</feature>
<evidence type="ECO:0000256" key="1">
    <source>
        <dbReference type="ARBA" id="ARBA00000013"/>
    </source>
</evidence>
<dbReference type="Pfam" id="PF01256">
    <property type="entry name" value="Carb_kinase"/>
    <property type="match status" value="1"/>
</dbReference>
<dbReference type="EC" id="5.1.99.6" evidence="19"/>
<evidence type="ECO:0000256" key="19">
    <source>
        <dbReference type="PIRNR" id="PIRNR017184"/>
    </source>
</evidence>
<accession>A0A2N3PJL8</accession>
<dbReference type="NCBIfam" id="TIGR00196">
    <property type="entry name" value="yjeF_cterm"/>
    <property type="match status" value="1"/>
</dbReference>
<keyword evidence="9 18" id="KW-0630">Potassium</keyword>
<evidence type="ECO:0000313" key="23">
    <source>
        <dbReference type="Proteomes" id="UP000233350"/>
    </source>
</evidence>
<dbReference type="EMBL" id="MBPK01000022">
    <property type="protein sequence ID" value="PKT81377.1"/>
    <property type="molecule type" value="Genomic_DNA"/>
</dbReference>
<feature type="binding site" evidence="18">
    <location>
        <position position="152"/>
    </location>
    <ligand>
        <name>(6S)-NADPHX</name>
        <dbReference type="ChEBI" id="CHEBI:64076"/>
    </ligand>
</feature>
<dbReference type="InterPro" id="IPR030677">
    <property type="entry name" value="Nnr"/>
</dbReference>
<keyword evidence="7 17" id="KW-0067">ATP-binding</keyword>
<comment type="caution">
    <text evidence="18">Lacks conserved residue(s) required for the propagation of feature annotation.</text>
</comment>
<evidence type="ECO:0000256" key="11">
    <source>
        <dbReference type="ARBA" id="ARBA00023235"/>
    </source>
</evidence>
<feature type="binding site" evidence="18">
    <location>
        <begin position="123"/>
        <end position="129"/>
    </location>
    <ligand>
        <name>(6S)-NADPHX</name>
        <dbReference type="ChEBI" id="CHEBI:64076"/>
    </ligand>
</feature>
<dbReference type="PROSITE" id="PS51385">
    <property type="entry name" value="YJEF_N"/>
    <property type="match status" value="1"/>
</dbReference>
<name>A0A2N3PJL8_9HELI</name>
<comment type="function">
    <text evidence="17">Catalyzes the dehydration of the S-form of NAD(P)HX at the expense of ADP, which is converted to AMP. Together with NAD(P)HX epimerase, which catalyzes the epimerization of the S- and R-forms, the enzyme allows the repair of both epimers of NAD(P)HX, a damaged form of NAD(P)H that is a result of enzymatic or heat-dependent hydration.</text>
</comment>
<evidence type="ECO:0000256" key="6">
    <source>
        <dbReference type="ARBA" id="ARBA00022741"/>
    </source>
</evidence>
<evidence type="ECO:0000256" key="16">
    <source>
        <dbReference type="ARBA" id="ARBA00049209"/>
    </source>
</evidence>
<evidence type="ECO:0000256" key="13">
    <source>
        <dbReference type="ARBA" id="ARBA00023268"/>
    </source>
</evidence>
<dbReference type="SUPFAM" id="SSF53613">
    <property type="entry name" value="Ribokinase-like"/>
    <property type="match status" value="1"/>
</dbReference>
<dbReference type="PANTHER" id="PTHR12592:SF0">
    <property type="entry name" value="ATP-DEPENDENT (S)-NAD(P)H-HYDRATE DEHYDRATASE"/>
    <property type="match status" value="1"/>
</dbReference>
<dbReference type="Gene3D" id="3.40.50.10260">
    <property type="entry name" value="YjeF N-terminal domain"/>
    <property type="match status" value="1"/>
</dbReference>
<comment type="cofactor">
    <cofactor evidence="18 19">
        <name>K(+)</name>
        <dbReference type="ChEBI" id="CHEBI:29103"/>
    </cofactor>
    <text evidence="18 19">Binds 1 potassium ion per subunit.</text>
</comment>
<evidence type="ECO:0000259" key="21">
    <source>
        <dbReference type="PROSITE" id="PS51385"/>
    </source>
</evidence>
<comment type="subunit">
    <text evidence="17">Homotetramer.</text>
</comment>
<comment type="caution">
    <text evidence="22">The sequence shown here is derived from an EMBL/GenBank/DDBJ whole genome shotgun (WGS) entry which is preliminary data.</text>
</comment>
<feature type="binding site" evidence="18">
    <location>
        <position position="119"/>
    </location>
    <ligand>
        <name>K(+)</name>
        <dbReference type="ChEBI" id="CHEBI:29103"/>
    </ligand>
</feature>
<comment type="similarity">
    <text evidence="18">Belongs to the NnrE/AIBP family.</text>
</comment>
<gene>
    <name evidence="18" type="primary">nnrE</name>
    <name evidence="17" type="synonym">nnrD</name>
    <name evidence="22" type="ORF">BCM31_06830</name>
</gene>
<feature type="domain" description="YjeF N-terminal" evidence="21">
    <location>
        <begin position="8"/>
        <end position="208"/>
    </location>
</feature>
<dbReference type="RefSeq" id="WP_101313054.1">
    <property type="nucleotide sequence ID" value="NZ_MBPJ01000033.1"/>
</dbReference>
<dbReference type="Proteomes" id="UP000233350">
    <property type="component" value="Unassembled WGS sequence"/>
</dbReference>
<dbReference type="GO" id="GO:0052855">
    <property type="term" value="F:ADP-dependent NAD(P)H-hydrate dehydratase activity"/>
    <property type="evidence" value="ECO:0007669"/>
    <property type="project" value="UniProtKB-UniRule"/>
</dbReference>
<evidence type="ECO:0000256" key="7">
    <source>
        <dbReference type="ARBA" id="ARBA00022840"/>
    </source>
</evidence>
<feature type="binding site" evidence="18">
    <location>
        <begin position="56"/>
        <end position="60"/>
    </location>
    <ligand>
        <name>(6S)-NADPHX</name>
        <dbReference type="ChEBI" id="CHEBI:64076"/>
    </ligand>
</feature>
<protein>
    <recommendedName>
        <fullName evidence="19">Bifunctional NAD(P)H-hydrate repair enzyme</fullName>
    </recommendedName>
    <alternativeName>
        <fullName evidence="19">Nicotinamide nucleotide repair protein</fullName>
    </alternativeName>
    <domain>
        <recommendedName>
            <fullName evidence="19">ADP-dependent (S)-NAD(P)H-hydrate dehydratase</fullName>
            <ecNumber evidence="19">4.2.1.136</ecNumber>
        </recommendedName>
        <alternativeName>
            <fullName evidence="19">ADP-dependent NAD(P)HX dehydratase</fullName>
        </alternativeName>
    </domain>
    <domain>
        <recommendedName>
            <fullName evidence="19">NAD(P)H-hydrate epimerase</fullName>
            <ecNumber evidence="19">5.1.99.6</ecNumber>
        </recommendedName>
    </domain>
</protein>
<evidence type="ECO:0000256" key="5">
    <source>
        <dbReference type="ARBA" id="ARBA00022723"/>
    </source>
</evidence>
<dbReference type="STRING" id="556267.HWAG_01007"/>
<feature type="binding site" evidence="17">
    <location>
        <position position="297"/>
    </location>
    <ligand>
        <name>(6S)-NADPHX</name>
        <dbReference type="ChEBI" id="CHEBI:64076"/>
    </ligand>
</feature>
<dbReference type="GO" id="GO:0052856">
    <property type="term" value="F:NAD(P)HX epimerase activity"/>
    <property type="evidence" value="ECO:0007669"/>
    <property type="project" value="UniProtKB-UniRule"/>
</dbReference>
<organism evidence="22 23">
    <name type="scientific">Helicobacter winghamensis</name>
    <dbReference type="NCBI Taxonomy" id="157268"/>
    <lineage>
        <taxon>Bacteria</taxon>
        <taxon>Pseudomonadati</taxon>
        <taxon>Campylobacterota</taxon>
        <taxon>Epsilonproteobacteria</taxon>
        <taxon>Campylobacterales</taxon>
        <taxon>Helicobacteraceae</taxon>
        <taxon>Helicobacter</taxon>
    </lineage>
</organism>
<comment type="catalytic activity">
    <reaction evidence="2 18 19">
        <text>(6R)-NADPHX = (6S)-NADPHX</text>
        <dbReference type="Rhea" id="RHEA:32227"/>
        <dbReference type="ChEBI" id="CHEBI:64076"/>
        <dbReference type="ChEBI" id="CHEBI:64077"/>
        <dbReference type="EC" id="5.1.99.6"/>
    </reaction>
</comment>
<feature type="binding site" evidence="17">
    <location>
        <position position="415"/>
    </location>
    <ligand>
        <name>AMP</name>
        <dbReference type="ChEBI" id="CHEBI:456215"/>
    </ligand>
</feature>
<dbReference type="InterPro" id="IPR004443">
    <property type="entry name" value="YjeF_N_dom"/>
</dbReference>
<keyword evidence="13" id="KW-0511">Multifunctional enzyme</keyword>
<evidence type="ECO:0000256" key="14">
    <source>
        <dbReference type="ARBA" id="ARBA00025153"/>
    </source>
</evidence>
<dbReference type="PROSITE" id="PS51383">
    <property type="entry name" value="YJEF_C_3"/>
    <property type="match status" value="1"/>
</dbReference>
<dbReference type="GO" id="GO:0046496">
    <property type="term" value="P:nicotinamide nucleotide metabolic process"/>
    <property type="evidence" value="ECO:0007669"/>
    <property type="project" value="UniProtKB-UniRule"/>
</dbReference>
<feature type="binding site" evidence="17">
    <location>
        <position position="249"/>
    </location>
    <ligand>
        <name>(6S)-NADPHX</name>
        <dbReference type="ChEBI" id="CHEBI:64076"/>
    </ligand>
</feature>
<evidence type="ECO:0000256" key="8">
    <source>
        <dbReference type="ARBA" id="ARBA00022857"/>
    </source>
</evidence>
<comment type="cofactor">
    <cofactor evidence="17">
        <name>Mg(2+)</name>
        <dbReference type="ChEBI" id="CHEBI:18420"/>
    </cofactor>
</comment>
<comment type="catalytic activity">
    <reaction evidence="16 17 19">
        <text>(6S)-NADPHX + ADP = AMP + phosphate + NADPH + H(+)</text>
        <dbReference type="Rhea" id="RHEA:32235"/>
        <dbReference type="ChEBI" id="CHEBI:15378"/>
        <dbReference type="ChEBI" id="CHEBI:43474"/>
        <dbReference type="ChEBI" id="CHEBI:57783"/>
        <dbReference type="ChEBI" id="CHEBI:64076"/>
        <dbReference type="ChEBI" id="CHEBI:456215"/>
        <dbReference type="ChEBI" id="CHEBI:456216"/>
        <dbReference type="EC" id="4.2.1.136"/>
    </reaction>
</comment>
<dbReference type="GO" id="GO:0005524">
    <property type="term" value="F:ATP binding"/>
    <property type="evidence" value="ECO:0007669"/>
    <property type="project" value="UniProtKB-UniRule"/>
</dbReference>
<proteinExistence type="inferred from homology"/>
<dbReference type="InterPro" id="IPR036652">
    <property type="entry name" value="YjeF_N_dom_sf"/>
</dbReference>
<keyword evidence="12 17" id="KW-0456">Lyase</keyword>
<feature type="binding site" evidence="17">
    <location>
        <position position="343"/>
    </location>
    <ligand>
        <name>(6S)-NADPHX</name>
        <dbReference type="ChEBI" id="CHEBI:64076"/>
    </ligand>
</feature>
<dbReference type="Pfam" id="PF03853">
    <property type="entry name" value="YjeF_N"/>
    <property type="match status" value="1"/>
</dbReference>
<comment type="catalytic activity">
    <reaction evidence="1 18 19">
        <text>(6R)-NADHX = (6S)-NADHX</text>
        <dbReference type="Rhea" id="RHEA:32215"/>
        <dbReference type="ChEBI" id="CHEBI:64074"/>
        <dbReference type="ChEBI" id="CHEBI:64075"/>
        <dbReference type="EC" id="5.1.99.6"/>
    </reaction>
</comment>
<feature type="binding site" evidence="18">
    <location>
        <position position="155"/>
    </location>
    <ligand>
        <name>K(+)</name>
        <dbReference type="ChEBI" id="CHEBI:29103"/>
    </ligand>
</feature>
<dbReference type="AlphaFoldDB" id="A0A2N3PJL8"/>
<dbReference type="NCBIfam" id="TIGR00197">
    <property type="entry name" value="yjeF_nterm"/>
    <property type="match status" value="1"/>
</dbReference>
<keyword evidence="6 17" id="KW-0547">Nucleotide-binding</keyword>
<evidence type="ECO:0000256" key="4">
    <source>
        <dbReference type="ARBA" id="ARBA00009524"/>
    </source>
</evidence>
<dbReference type="GO" id="GO:0110051">
    <property type="term" value="P:metabolite repair"/>
    <property type="evidence" value="ECO:0007669"/>
    <property type="project" value="TreeGrafter"/>
</dbReference>
<feature type="binding site" evidence="18">
    <location>
        <position position="57"/>
    </location>
    <ligand>
        <name>K(+)</name>
        <dbReference type="ChEBI" id="CHEBI:29103"/>
    </ligand>
</feature>
<evidence type="ECO:0000256" key="3">
    <source>
        <dbReference type="ARBA" id="ARBA00006001"/>
    </source>
</evidence>
<evidence type="ECO:0000313" key="22">
    <source>
        <dbReference type="EMBL" id="PKT81377.1"/>
    </source>
</evidence>
<keyword evidence="10 17" id="KW-0520">NAD</keyword>
<dbReference type="HAMAP" id="MF_01966">
    <property type="entry name" value="NADHX_epimerase"/>
    <property type="match status" value="1"/>
</dbReference>
<dbReference type="InterPro" id="IPR000631">
    <property type="entry name" value="CARKD"/>
</dbReference>
<keyword evidence="5 18" id="KW-0479">Metal-binding</keyword>
<reference evidence="22 23" key="1">
    <citation type="submission" date="2016-07" db="EMBL/GenBank/DDBJ databases">
        <title>Detection of Helicobacter winghamensis from caecal content of red fox (Vulpes vulpes).</title>
        <authorList>
            <person name="Zanoni R.G."/>
            <person name="Florio D."/>
            <person name="Caffara M."/>
            <person name="Renzi M."/>
            <person name="Parisi A."/>
            <person name="Pasquali F."/>
            <person name="Manfreda G."/>
        </authorList>
    </citation>
    <scope>NUCLEOTIDE SEQUENCE [LARGE SCALE GENOMIC DNA]</scope>
    <source>
        <strain evidence="22 23">295_13</strain>
    </source>
</reference>
<comment type="catalytic activity">
    <reaction evidence="15 17 19">
        <text>(6S)-NADHX + ADP = AMP + phosphate + NADH + H(+)</text>
        <dbReference type="Rhea" id="RHEA:32223"/>
        <dbReference type="ChEBI" id="CHEBI:15378"/>
        <dbReference type="ChEBI" id="CHEBI:43474"/>
        <dbReference type="ChEBI" id="CHEBI:57945"/>
        <dbReference type="ChEBI" id="CHEBI:64074"/>
        <dbReference type="ChEBI" id="CHEBI:456215"/>
        <dbReference type="ChEBI" id="CHEBI:456216"/>
        <dbReference type="EC" id="4.2.1.136"/>
    </reaction>
</comment>
<dbReference type="EC" id="4.2.1.136" evidence="19"/>
<keyword evidence="23" id="KW-1185">Reference proteome</keyword>
<feature type="binding site" evidence="17">
    <location>
        <begin position="387"/>
        <end position="391"/>
    </location>
    <ligand>
        <name>AMP</name>
        <dbReference type="ChEBI" id="CHEBI:456215"/>
    </ligand>
</feature>
<comment type="function">
    <text evidence="18">Catalyzes the epimerization of the S- and R-forms of NAD(P)HX, a damaged form of NAD(P)H that is a result of enzymatic or heat-dependent hydration. This is a prerequisite for the S-specific NAD(P)H-hydrate dehydratase to allow the repair of both epimers of NAD(P)HX.</text>
</comment>
<evidence type="ECO:0000256" key="15">
    <source>
        <dbReference type="ARBA" id="ARBA00048238"/>
    </source>
</evidence>
<evidence type="ECO:0000256" key="17">
    <source>
        <dbReference type="HAMAP-Rule" id="MF_01965"/>
    </source>
</evidence>
<evidence type="ECO:0000259" key="20">
    <source>
        <dbReference type="PROSITE" id="PS51383"/>
    </source>
</evidence>
<keyword evidence="11 18" id="KW-0413">Isomerase</keyword>
<evidence type="ECO:0000256" key="10">
    <source>
        <dbReference type="ARBA" id="ARBA00023027"/>
    </source>
</evidence>
<dbReference type="SUPFAM" id="SSF64153">
    <property type="entry name" value="YjeF N-terminal domain-like"/>
    <property type="match status" value="1"/>
</dbReference>
<comment type="similarity">
    <text evidence="17">Belongs to the NnrD/CARKD family.</text>
</comment>
<evidence type="ECO:0000256" key="9">
    <source>
        <dbReference type="ARBA" id="ARBA00022958"/>
    </source>
</evidence>
<comment type="similarity">
    <text evidence="4 19">In the C-terminal section; belongs to the NnrD/CARKD family.</text>
</comment>